<keyword evidence="1" id="KW-0732">Signal</keyword>
<dbReference type="OMA" id="DVDQPHN"/>
<evidence type="ECO:0000256" key="1">
    <source>
        <dbReference type="ARBA" id="ARBA00022729"/>
    </source>
</evidence>
<gene>
    <name evidence="3" type="ORF">PGLA1383_LOCUS586</name>
</gene>
<sequence length="247" mass="25956">MALAAVRSQLAPSGVLRAAVNLSNILLVTGKSSSGEPQGVAPDMAREIAGQLGVPLQIIPFAHPDKLCEAAASSSWDISLVGADPDRAAHIDFTAAYCEIQVTCLLPQSSGLRSLAELDVPGTRIAVKGGGAYDLWLSRNLKHAQLVRADTLDASYDVFRADSLEALAGLRPKLLSELEKHPGSYRLMDAHFMAVQQAVGCLKCSDGSRAGIDFLREFVARSKASGLVQGLLERHGVNGGLSVAGAE</sequence>
<feature type="domain" description="Solute-binding protein family 3/N-terminal" evidence="2">
    <location>
        <begin position="15"/>
        <end position="239"/>
    </location>
</feature>
<organism evidence="3 4">
    <name type="scientific">Polarella glacialis</name>
    <name type="common">Dinoflagellate</name>
    <dbReference type="NCBI Taxonomy" id="89957"/>
    <lineage>
        <taxon>Eukaryota</taxon>
        <taxon>Sar</taxon>
        <taxon>Alveolata</taxon>
        <taxon>Dinophyceae</taxon>
        <taxon>Suessiales</taxon>
        <taxon>Suessiaceae</taxon>
        <taxon>Polarella</taxon>
    </lineage>
</organism>
<dbReference type="Gene3D" id="3.40.190.10">
    <property type="entry name" value="Periplasmic binding protein-like II"/>
    <property type="match status" value="2"/>
</dbReference>
<protein>
    <recommendedName>
        <fullName evidence="2">Solute-binding protein family 3/N-terminal domain-containing protein</fullName>
    </recommendedName>
</protein>
<name>A0A813D720_POLGL</name>
<proteinExistence type="predicted"/>
<dbReference type="OrthoDB" id="411584at2759"/>
<comment type="caution">
    <text evidence="3">The sequence shown here is derived from an EMBL/GenBank/DDBJ whole genome shotgun (WGS) entry which is preliminary data.</text>
</comment>
<dbReference type="EMBL" id="CAJNNV010000135">
    <property type="protein sequence ID" value="CAE8581561.1"/>
    <property type="molecule type" value="Genomic_DNA"/>
</dbReference>
<reference evidence="3" key="1">
    <citation type="submission" date="2021-02" db="EMBL/GenBank/DDBJ databases">
        <authorList>
            <person name="Dougan E. K."/>
            <person name="Rhodes N."/>
            <person name="Thang M."/>
            <person name="Chan C."/>
        </authorList>
    </citation>
    <scope>NUCLEOTIDE SEQUENCE</scope>
</reference>
<dbReference type="Proteomes" id="UP000654075">
    <property type="component" value="Unassembled WGS sequence"/>
</dbReference>
<dbReference type="InterPro" id="IPR001638">
    <property type="entry name" value="Solute-binding_3/MltF_N"/>
</dbReference>
<dbReference type="AlphaFoldDB" id="A0A813D720"/>
<keyword evidence="4" id="KW-1185">Reference proteome</keyword>
<evidence type="ECO:0000259" key="2">
    <source>
        <dbReference type="SMART" id="SM00062"/>
    </source>
</evidence>
<dbReference type="SMART" id="SM00062">
    <property type="entry name" value="PBPb"/>
    <property type="match status" value="1"/>
</dbReference>
<dbReference type="PANTHER" id="PTHR35936:SF17">
    <property type="entry name" value="ARGININE-BINDING EXTRACELLULAR PROTEIN ARTP"/>
    <property type="match status" value="1"/>
</dbReference>
<evidence type="ECO:0000313" key="4">
    <source>
        <dbReference type="Proteomes" id="UP000654075"/>
    </source>
</evidence>
<dbReference type="SUPFAM" id="SSF53850">
    <property type="entry name" value="Periplasmic binding protein-like II"/>
    <property type="match status" value="1"/>
</dbReference>
<dbReference type="PANTHER" id="PTHR35936">
    <property type="entry name" value="MEMBRANE-BOUND LYTIC MUREIN TRANSGLYCOSYLASE F"/>
    <property type="match status" value="1"/>
</dbReference>
<accession>A0A813D720</accession>
<evidence type="ECO:0000313" key="3">
    <source>
        <dbReference type="EMBL" id="CAE8581561.1"/>
    </source>
</evidence>
<dbReference type="Pfam" id="PF00497">
    <property type="entry name" value="SBP_bac_3"/>
    <property type="match status" value="1"/>
</dbReference>